<feature type="domain" description="Multidrug resistance protein MdtA-like C-terminal permuted SH3" evidence="7">
    <location>
        <begin position="307"/>
        <end position="366"/>
    </location>
</feature>
<evidence type="ECO:0000259" key="4">
    <source>
        <dbReference type="Pfam" id="PF25876"/>
    </source>
</evidence>
<dbReference type="PANTHER" id="PTHR30158:SF26">
    <property type="entry name" value="RESISTANCE-NODULATION-CELL DIVISION (RND) MULTIDRUG EFFLUX MEMBRANE FUSION PROTEIN MEXE"/>
    <property type="match status" value="1"/>
</dbReference>
<dbReference type="SUPFAM" id="SSF111369">
    <property type="entry name" value="HlyD-like secretion proteins"/>
    <property type="match status" value="1"/>
</dbReference>
<dbReference type="Gene3D" id="1.10.287.470">
    <property type="entry name" value="Helix hairpin bin"/>
    <property type="match status" value="1"/>
</dbReference>
<feature type="chain" id="PRO_5003639587" evidence="3">
    <location>
        <begin position="22"/>
        <end position="422"/>
    </location>
</feature>
<dbReference type="InterPro" id="IPR058627">
    <property type="entry name" value="MdtA-like_C"/>
</dbReference>
<keyword evidence="3" id="KW-0732">Signal</keyword>
<dbReference type="GO" id="GO:0046677">
    <property type="term" value="P:response to antibiotic"/>
    <property type="evidence" value="ECO:0007669"/>
    <property type="project" value="TreeGrafter"/>
</dbReference>
<evidence type="ECO:0000313" key="8">
    <source>
        <dbReference type="EMBL" id="GAB58954.1"/>
    </source>
</evidence>
<dbReference type="InterPro" id="IPR006311">
    <property type="entry name" value="TAT_signal"/>
</dbReference>
<comment type="caution">
    <text evidence="8">The sequence shown here is derived from an EMBL/GenBank/DDBJ whole genome shotgun (WGS) entry which is preliminary data.</text>
</comment>
<dbReference type="RefSeq" id="WP_008221132.1">
    <property type="nucleotide sequence ID" value="NZ_BAFK01000009.1"/>
</dbReference>
<dbReference type="STRING" id="562729.RNAN_1942"/>
<comment type="similarity">
    <text evidence="2">Belongs to the membrane fusion protein (MFP) (TC 8.A.1) family.</text>
</comment>
<evidence type="ECO:0000259" key="6">
    <source>
        <dbReference type="Pfam" id="PF25944"/>
    </source>
</evidence>
<protein>
    <submittedName>
        <fullName evidence="8">RND multidrug efflux membrane fusion protein MexE</fullName>
    </submittedName>
</protein>
<dbReference type="PANTHER" id="PTHR30158">
    <property type="entry name" value="ACRA/E-RELATED COMPONENT OF DRUG EFFLUX TRANSPORTER"/>
    <property type="match status" value="1"/>
</dbReference>
<evidence type="ECO:0000256" key="2">
    <source>
        <dbReference type="ARBA" id="ARBA00009477"/>
    </source>
</evidence>
<proteinExistence type="inferred from homology"/>
<dbReference type="PROSITE" id="PS51257">
    <property type="entry name" value="PROKAR_LIPOPROTEIN"/>
    <property type="match status" value="1"/>
</dbReference>
<dbReference type="Gene3D" id="2.40.50.100">
    <property type="match status" value="1"/>
</dbReference>
<evidence type="ECO:0000259" key="7">
    <source>
        <dbReference type="Pfam" id="PF25967"/>
    </source>
</evidence>
<dbReference type="OrthoDB" id="9800613at2"/>
<feature type="domain" description="Multidrug resistance protein MdtA-like beta-barrel" evidence="6">
    <location>
        <begin position="236"/>
        <end position="298"/>
    </location>
</feature>
<sequence>MNKTNTVRSFMLASVAAVVLAACGNPEAASQAQAPAAPQVSVAQVVVERITEWDEFSGRLQAPQTVTLMPRVSGYVEQVLFDEGALVQEGDVLLTIDAKPFAADVARLKAELLSAQSAAELALAEYERAQRLLAQRAISVEVLDNRQARKKQTAATVAAVKAALARAELDLSYTRVTAPISGRVSNAMVTVGNYVTAGQTQLTSLVSTEKMYAYFDVDEQTYLKYARLAQDGKRADTREARANPVYLALADDKDFSHIGHIDFVDNRIDAQTGTIRLRASFANNDNQLIPGLYAKLRLAGSASYDGVLIDEKAIGTDLNNKFVLLVNDSNQLEYRAIELGQKLDGLRIVNKGLSGADRIVVNGLQRVRPSMQIEPKLVDMASSAQLAALKDAQQLLDQAAASFAATSDIAATANAGKTPGRG</sequence>
<dbReference type="Pfam" id="PF25876">
    <property type="entry name" value="HH_MFP_RND"/>
    <property type="match status" value="1"/>
</dbReference>
<evidence type="ECO:0000256" key="3">
    <source>
        <dbReference type="SAM" id="SignalP"/>
    </source>
</evidence>
<dbReference type="Pfam" id="PF25967">
    <property type="entry name" value="RND-MFP_C"/>
    <property type="match status" value="1"/>
</dbReference>
<dbReference type="Gene3D" id="2.40.420.20">
    <property type="match status" value="1"/>
</dbReference>
<feature type="signal peptide" evidence="3">
    <location>
        <begin position="1"/>
        <end position="21"/>
    </location>
</feature>
<feature type="domain" description="Multidrug resistance protein MdtA-like barrel-sandwich hybrid" evidence="5">
    <location>
        <begin position="65"/>
        <end position="202"/>
    </location>
</feature>
<dbReference type="InterPro" id="IPR058624">
    <property type="entry name" value="MdtA-like_HH"/>
</dbReference>
<comment type="subcellular location">
    <subcellularLocation>
        <location evidence="1">Cell inner membrane</location>
        <topology evidence="1">Lipid-anchor</topology>
    </subcellularLocation>
</comment>
<dbReference type="EMBL" id="BAFK01000009">
    <property type="protein sequence ID" value="GAB58954.1"/>
    <property type="molecule type" value="Genomic_DNA"/>
</dbReference>
<dbReference type="AlphaFoldDB" id="I1DY26"/>
<dbReference type="InterPro" id="IPR058626">
    <property type="entry name" value="MdtA-like_b-barrel"/>
</dbReference>
<evidence type="ECO:0000313" key="9">
    <source>
        <dbReference type="Proteomes" id="UP000004374"/>
    </source>
</evidence>
<dbReference type="Pfam" id="PF25944">
    <property type="entry name" value="Beta-barrel_RND"/>
    <property type="match status" value="1"/>
</dbReference>
<feature type="domain" description="Multidrug resistance protein MdtA-like alpha-helical hairpin" evidence="4">
    <location>
        <begin position="106"/>
        <end position="174"/>
    </location>
</feature>
<dbReference type="NCBIfam" id="TIGR01730">
    <property type="entry name" value="RND_mfp"/>
    <property type="match status" value="1"/>
</dbReference>
<name>I1DY26_9GAMM</name>
<dbReference type="InterPro" id="IPR006143">
    <property type="entry name" value="RND_pump_MFP"/>
</dbReference>
<dbReference type="Gene3D" id="2.40.30.170">
    <property type="match status" value="1"/>
</dbReference>
<gene>
    <name evidence="8" type="ORF">RNAN_1942</name>
</gene>
<dbReference type="GO" id="GO:0005886">
    <property type="term" value="C:plasma membrane"/>
    <property type="evidence" value="ECO:0007669"/>
    <property type="project" value="UniProtKB-SubCell"/>
</dbReference>
<organism evidence="8 9">
    <name type="scientific">Rheinheimera nanhaiensis E407-8</name>
    <dbReference type="NCBI Taxonomy" id="562729"/>
    <lineage>
        <taxon>Bacteria</taxon>
        <taxon>Pseudomonadati</taxon>
        <taxon>Pseudomonadota</taxon>
        <taxon>Gammaproteobacteria</taxon>
        <taxon>Chromatiales</taxon>
        <taxon>Chromatiaceae</taxon>
        <taxon>Rheinheimera</taxon>
    </lineage>
</organism>
<reference evidence="8 9" key="1">
    <citation type="journal article" date="2012" name="J. Bacteriol.">
        <title>Genome Sequence of the Protease-Producing Bacterium Rheinheimera nanhaiensis E407-8T, Isolated from Deep-Sea Sediment of the South China Sea.</title>
        <authorList>
            <person name="Zhang X.-Y."/>
            <person name="Zhang Y.-J."/>
            <person name="Qin Q.-L."/>
            <person name="Xie B.-B."/>
            <person name="Chen X.-L."/>
            <person name="Zhou B.-C."/>
            <person name="Zhang Y.-Z."/>
        </authorList>
    </citation>
    <scope>NUCLEOTIDE SEQUENCE [LARGE SCALE GENOMIC DNA]</scope>
    <source>
        <strain evidence="8 9">E407-8</strain>
    </source>
</reference>
<dbReference type="PROSITE" id="PS51318">
    <property type="entry name" value="TAT"/>
    <property type="match status" value="1"/>
</dbReference>
<dbReference type="GO" id="GO:0022857">
    <property type="term" value="F:transmembrane transporter activity"/>
    <property type="evidence" value="ECO:0007669"/>
    <property type="project" value="InterPro"/>
</dbReference>
<evidence type="ECO:0000259" key="5">
    <source>
        <dbReference type="Pfam" id="PF25917"/>
    </source>
</evidence>
<dbReference type="Pfam" id="PF25917">
    <property type="entry name" value="BSH_RND"/>
    <property type="match status" value="1"/>
</dbReference>
<evidence type="ECO:0000256" key="1">
    <source>
        <dbReference type="ARBA" id="ARBA00004519"/>
    </source>
</evidence>
<accession>I1DY26</accession>
<dbReference type="Proteomes" id="UP000004374">
    <property type="component" value="Unassembled WGS sequence"/>
</dbReference>
<dbReference type="FunFam" id="2.40.420.20:FF:000001">
    <property type="entry name" value="Efflux RND transporter periplasmic adaptor subunit"/>
    <property type="match status" value="1"/>
</dbReference>
<dbReference type="InterPro" id="IPR058625">
    <property type="entry name" value="MdtA-like_BSH"/>
</dbReference>
<keyword evidence="9" id="KW-1185">Reference proteome</keyword>